<reference evidence="1 2" key="1">
    <citation type="submission" date="2016-10" db="EMBL/GenBank/DDBJ databases">
        <authorList>
            <person name="de Groot N.N."/>
        </authorList>
    </citation>
    <scope>NUCLEOTIDE SEQUENCE [LARGE SCALE GENOMIC DNA]</scope>
    <source>
        <strain evidence="1 2">Nv1</strain>
    </source>
</reference>
<gene>
    <name evidence="1" type="ORF">SAMN05216387_10349</name>
</gene>
<keyword evidence="2" id="KW-1185">Reference proteome</keyword>
<evidence type="ECO:0000313" key="1">
    <source>
        <dbReference type="EMBL" id="SEK79707.1"/>
    </source>
</evidence>
<dbReference type="Proteomes" id="UP000198620">
    <property type="component" value="Unassembled WGS sequence"/>
</dbReference>
<protein>
    <submittedName>
        <fullName evidence="1">Uncharacterized protein</fullName>
    </submittedName>
</protein>
<evidence type="ECO:0000313" key="2">
    <source>
        <dbReference type="Proteomes" id="UP000198620"/>
    </source>
</evidence>
<dbReference type="AlphaFoldDB" id="A0A1H7K170"/>
<proteinExistence type="predicted"/>
<name>A0A1H7K170_9PROT</name>
<dbReference type="OrthoDB" id="8565671at2"/>
<dbReference type="EMBL" id="FOBH01000003">
    <property type="protein sequence ID" value="SEK79707.1"/>
    <property type="molecule type" value="Genomic_DNA"/>
</dbReference>
<accession>A0A1H7K170</accession>
<dbReference type="STRING" id="1233.SAMN05216387_10349"/>
<sequence>MPDMEKIEQYMALVDTLVQIADKQELVACAKLLAMNVAHYAVKYGELPLEERVAKVDPNELNYEQAELVIAGMATLIGVLGSVIQGLDEKTEH</sequence>
<organism evidence="1 2">
    <name type="scientific">Nitrosovibrio tenuis</name>
    <dbReference type="NCBI Taxonomy" id="1233"/>
    <lineage>
        <taxon>Bacteria</taxon>
        <taxon>Pseudomonadati</taxon>
        <taxon>Pseudomonadota</taxon>
        <taxon>Betaproteobacteria</taxon>
        <taxon>Nitrosomonadales</taxon>
        <taxon>Nitrosomonadaceae</taxon>
        <taxon>Nitrosovibrio</taxon>
    </lineage>
</organism>
<dbReference type="RefSeq" id="WP_090827845.1">
    <property type="nucleotide sequence ID" value="NZ_FOBH01000003.1"/>
</dbReference>